<evidence type="ECO:0000313" key="1">
    <source>
        <dbReference type="EMBL" id="VFK22832.1"/>
    </source>
</evidence>
<dbReference type="InterPro" id="IPR003961">
    <property type="entry name" value="FN3_dom"/>
</dbReference>
<dbReference type="SUPFAM" id="SSF49265">
    <property type="entry name" value="Fibronectin type III"/>
    <property type="match status" value="1"/>
</dbReference>
<dbReference type="InterPro" id="IPR036116">
    <property type="entry name" value="FN3_sf"/>
</dbReference>
<dbReference type="Gene3D" id="2.60.40.10">
    <property type="entry name" value="Immunoglobulins"/>
    <property type="match status" value="1"/>
</dbReference>
<protein>
    <recommendedName>
        <fullName evidence="3">Fibronectin type-III domain-containing protein</fullName>
    </recommendedName>
</protein>
<evidence type="ECO:0008006" key="3">
    <source>
        <dbReference type="Google" id="ProtNLM"/>
    </source>
</evidence>
<dbReference type="AlphaFoldDB" id="A0A450X0K1"/>
<name>A0A450X0K1_9GAMM</name>
<gene>
    <name evidence="1" type="ORF">BECKLPF1236A_GA0070988_103601</name>
    <name evidence="2" type="ORF">BECKLPF1236C_GA0070990_103734</name>
</gene>
<dbReference type="EMBL" id="CAADFP010000373">
    <property type="protein sequence ID" value="VFK35427.1"/>
    <property type="molecule type" value="Genomic_DNA"/>
</dbReference>
<dbReference type="InterPro" id="IPR013783">
    <property type="entry name" value="Ig-like_fold"/>
</dbReference>
<evidence type="ECO:0000313" key="2">
    <source>
        <dbReference type="EMBL" id="VFK35427.1"/>
    </source>
</evidence>
<reference evidence="1" key="1">
    <citation type="submission" date="2019-02" db="EMBL/GenBank/DDBJ databases">
        <authorList>
            <person name="Gruber-Vodicka R. H."/>
            <person name="Seah K. B. B."/>
        </authorList>
    </citation>
    <scope>NUCLEOTIDE SEQUENCE</scope>
    <source>
        <strain evidence="1">BECK_S312</strain>
        <strain evidence="2">BECK_S426</strain>
    </source>
</reference>
<sequence length="49" mass="5339">MRPWVDVGTSVGTDITLINQERGKEFEFRVTAINRAGEGTASNTVMAVL</sequence>
<organism evidence="1">
    <name type="scientific">Candidatus Kentrum sp. LPFa</name>
    <dbReference type="NCBI Taxonomy" id="2126335"/>
    <lineage>
        <taxon>Bacteria</taxon>
        <taxon>Pseudomonadati</taxon>
        <taxon>Pseudomonadota</taxon>
        <taxon>Gammaproteobacteria</taxon>
        <taxon>Candidatus Kentrum</taxon>
    </lineage>
</organism>
<dbReference type="EMBL" id="CAADFM010000360">
    <property type="protein sequence ID" value="VFK22832.1"/>
    <property type="molecule type" value="Genomic_DNA"/>
</dbReference>
<dbReference type="CDD" id="cd00063">
    <property type="entry name" value="FN3"/>
    <property type="match status" value="1"/>
</dbReference>
<accession>A0A450X0K1</accession>
<proteinExistence type="predicted"/>